<dbReference type="AlphaFoldDB" id="A0A176YM09"/>
<sequence>MVEQLDLEDFAWQLAADVYRLNLYGLLTGRSTPRGLAVTDEQLAGAIRDSFKQVHETAYKEMVKLATDAALEAYDRIVSRNIKQSRTRRAN</sequence>
<gene>
    <name evidence="1" type="ORF">AXW67_01285</name>
</gene>
<name>A0A176YM09_9BRAD</name>
<dbReference type="GeneID" id="32582564"/>
<dbReference type="Proteomes" id="UP000077173">
    <property type="component" value="Unassembled WGS sequence"/>
</dbReference>
<evidence type="ECO:0000313" key="1">
    <source>
        <dbReference type="EMBL" id="OAF07057.1"/>
    </source>
</evidence>
<reference evidence="1 2" key="1">
    <citation type="submission" date="2016-02" db="EMBL/GenBank/DDBJ databases">
        <title>Draft genome sequence of the strain BR 10247T Bradyrhizobium neotropicale isolated from nodules of Centrolobium paraense.</title>
        <authorList>
            <person name="Simoes-Araujo J.L."/>
            <person name="Barauna A.C."/>
            <person name="Silva K."/>
            <person name="Zilli J.E."/>
        </authorList>
    </citation>
    <scope>NUCLEOTIDE SEQUENCE [LARGE SCALE GENOMIC DNA]</scope>
    <source>
        <strain evidence="1 2">BR 10247</strain>
    </source>
</reference>
<organism evidence="1 2">
    <name type="scientific">Bradyrhizobium neotropicale</name>
    <dbReference type="NCBI Taxonomy" id="1497615"/>
    <lineage>
        <taxon>Bacteria</taxon>
        <taxon>Pseudomonadati</taxon>
        <taxon>Pseudomonadota</taxon>
        <taxon>Alphaproteobacteria</taxon>
        <taxon>Hyphomicrobiales</taxon>
        <taxon>Nitrobacteraceae</taxon>
        <taxon>Bradyrhizobium</taxon>
    </lineage>
</organism>
<proteinExistence type="predicted"/>
<keyword evidence="2" id="KW-1185">Reference proteome</keyword>
<evidence type="ECO:0000313" key="2">
    <source>
        <dbReference type="Proteomes" id="UP000077173"/>
    </source>
</evidence>
<comment type="caution">
    <text evidence="1">The sequence shown here is derived from an EMBL/GenBank/DDBJ whole genome shotgun (WGS) entry which is preliminary data.</text>
</comment>
<protein>
    <submittedName>
        <fullName evidence="1">Uncharacterized protein</fullName>
    </submittedName>
</protein>
<accession>A0A176YM09</accession>
<dbReference type="EMBL" id="LSEF01000115">
    <property type="protein sequence ID" value="OAF07057.1"/>
    <property type="molecule type" value="Genomic_DNA"/>
</dbReference>